<organism evidence="1 2">
    <name type="scientific">Veronia pacifica</name>
    <dbReference type="NCBI Taxonomy" id="1080227"/>
    <lineage>
        <taxon>Bacteria</taxon>
        <taxon>Pseudomonadati</taxon>
        <taxon>Pseudomonadota</taxon>
        <taxon>Gammaproteobacteria</taxon>
        <taxon>Vibrionales</taxon>
        <taxon>Vibrionaceae</taxon>
        <taxon>Veronia</taxon>
    </lineage>
</organism>
<evidence type="ECO:0000313" key="2">
    <source>
        <dbReference type="Proteomes" id="UP000094936"/>
    </source>
</evidence>
<name>A0A1C3EQ25_9GAMM</name>
<comment type="caution">
    <text evidence="1">The sequence shown here is derived from an EMBL/GenBank/DDBJ whole genome shotgun (WGS) entry which is preliminary data.</text>
</comment>
<proteinExistence type="predicted"/>
<evidence type="ECO:0000313" key="1">
    <source>
        <dbReference type="EMBL" id="ODA35347.1"/>
    </source>
</evidence>
<gene>
    <name evidence="1" type="ORF">A8L45_04065</name>
</gene>
<accession>A0A1C3EQ25</accession>
<dbReference type="EMBL" id="LYBM01000004">
    <property type="protein sequence ID" value="ODA35347.1"/>
    <property type="molecule type" value="Genomic_DNA"/>
</dbReference>
<keyword evidence="2" id="KW-1185">Reference proteome</keyword>
<sequence length="66" mass="7548">MLIFNARTARVTVVALTRHLLIVWNTLTSYKICVAVNKKQAKCDERHSLHFNHQDASENQPDSLSL</sequence>
<dbReference type="AlphaFoldDB" id="A0A1C3EQ25"/>
<dbReference type="Proteomes" id="UP000094936">
    <property type="component" value="Unassembled WGS sequence"/>
</dbReference>
<reference evidence="1 2" key="1">
    <citation type="submission" date="2016-05" db="EMBL/GenBank/DDBJ databases">
        <title>Genomic Taxonomy of the Vibrionaceae.</title>
        <authorList>
            <person name="Gomez-Gil B."/>
            <person name="Enciso-Ibarra J."/>
        </authorList>
    </citation>
    <scope>NUCLEOTIDE SEQUENCE [LARGE SCALE GENOMIC DNA]</scope>
    <source>
        <strain evidence="1 2">CAIM 1920</strain>
    </source>
</reference>
<protein>
    <submittedName>
        <fullName evidence="1">Uncharacterized protein</fullName>
    </submittedName>
</protein>